<dbReference type="NCBIfam" id="TIGR02218">
    <property type="entry name" value="phg_TIGR02218"/>
    <property type="match status" value="1"/>
</dbReference>
<dbReference type="OrthoDB" id="1633386at2"/>
<protein>
    <recommendedName>
        <fullName evidence="1">Bacteriophage phiJL001 Gp84 C-terminal domain-containing protein</fullName>
    </recommendedName>
</protein>
<dbReference type="Proteomes" id="UP000199026">
    <property type="component" value="Unassembled WGS sequence"/>
</dbReference>
<dbReference type="Pfam" id="PF09356">
    <property type="entry name" value="Phage_BR0599"/>
    <property type="match status" value="1"/>
</dbReference>
<organism evidence="2 3">
    <name type="scientific">Lentibacter algarum</name>
    <dbReference type="NCBI Taxonomy" id="576131"/>
    <lineage>
        <taxon>Bacteria</taxon>
        <taxon>Pseudomonadati</taxon>
        <taxon>Pseudomonadota</taxon>
        <taxon>Alphaproteobacteria</taxon>
        <taxon>Rhodobacterales</taxon>
        <taxon>Roseobacteraceae</taxon>
        <taxon>Lentibacter</taxon>
    </lineage>
</organism>
<keyword evidence="3" id="KW-1185">Reference proteome</keyword>
<dbReference type="InterPro" id="IPR011928">
    <property type="entry name" value="Phage_phiJL001_Gp84"/>
</dbReference>
<dbReference type="STRING" id="576131.SAMN05444486_102443"/>
<dbReference type="EMBL" id="FNPR01000002">
    <property type="protein sequence ID" value="SDY49387.1"/>
    <property type="molecule type" value="Genomic_DNA"/>
</dbReference>
<dbReference type="GeneID" id="78124514"/>
<sequence>MGGVGGDLLAHLQTGVTTVCRCWALTRRDGTVLGFTDHDAALTFEGIRFRADTGMSTATLQQATGLSVDNTETMGALSDASISEADIEAGRYDGADVRSWLVNWADVSARHIMFAGTIGELRRGNGAFHAELRGLTEALGRPVGRVYQKPCTAVLGDKRCAFDTTREGYFDERAVESVQEGRVFRFAGMTGFEEAWFAFGTLEGLSGACEGLKGVVKRDYFEGDTRVIELWHPMRAAIATGDTIRLVAGCDKRMQSCRTKFVNFLNFQGFPDIPGDSWLAVQPASAGQTGGGSRRA</sequence>
<dbReference type="RefSeq" id="WP_089890259.1">
    <property type="nucleotide sequence ID" value="NZ_CALJFH010000012.1"/>
</dbReference>
<evidence type="ECO:0000259" key="1">
    <source>
        <dbReference type="Pfam" id="PF09356"/>
    </source>
</evidence>
<name>A0A1H3KAY6_9RHOB</name>
<dbReference type="Pfam" id="PF09931">
    <property type="entry name" value="Phage_phiJL001_Gp84_N"/>
    <property type="match status" value="1"/>
</dbReference>
<dbReference type="AlphaFoldDB" id="A0A1H3KAY6"/>
<reference evidence="2 3" key="1">
    <citation type="submission" date="2016-10" db="EMBL/GenBank/DDBJ databases">
        <authorList>
            <person name="de Groot N.N."/>
        </authorList>
    </citation>
    <scope>NUCLEOTIDE SEQUENCE [LARGE SCALE GENOMIC DNA]</scope>
    <source>
        <strain evidence="2 3">DSM 24677</strain>
    </source>
</reference>
<feature type="domain" description="Bacteriophage phiJL001 Gp84 C-terminal" evidence="1">
    <location>
        <begin position="196"/>
        <end position="276"/>
    </location>
</feature>
<evidence type="ECO:0000313" key="3">
    <source>
        <dbReference type="Proteomes" id="UP000199026"/>
    </source>
</evidence>
<gene>
    <name evidence="2" type="ORF">SAMN05444486_102443</name>
</gene>
<evidence type="ECO:0000313" key="2">
    <source>
        <dbReference type="EMBL" id="SDY49387.1"/>
    </source>
</evidence>
<proteinExistence type="predicted"/>
<dbReference type="InterPro" id="IPR018964">
    <property type="entry name" value="Phage_phiJL001_Gp84_C"/>
</dbReference>
<accession>A0A1H3KAY6</accession>